<gene>
    <name evidence="2" type="ORF">IDH45_32430</name>
</gene>
<sequence length="782" mass="85665">MTDATKKSERMAGIEDYTILLERWVRGAKPYLYVCPDRPDLACYGTGENGWGVQTNQKAFAAFAVLAEAPQFDERRAGISRLEVRETALSLLRYSLHTHLVGTHTCTDGTAWGNTWISVLGMERMMHGVEAVEGYMTDEERLLLRRVMLSECDWLLDHCEIVAGLTAKEGRNKPESNLWNGAFLHRTAIRYPDAPRAEEYRDKGTDFLINSVSVPADESCEEIVDGRKVSERYVGANFFPSMALNHHGYLNVGYMVICLSNIAMLHFDCLGKGIRAPESLYRHARELWDAVKSCTFPDGRLLRIGGDTRIRYTYCQDYVIPVWHMIANLFGDAECAKLEDGWLRQIVKEMDASGDGTFLSFRCGALLRESPLYFTRLESDRAAALSMGLAWRELAYRGVTQGASAAEAVPPVQHVPAGVNTPLRETDETAGTAGSASPDSWHDAYHGAYLQRGKQRIASWVWESAEKPQGLIVPAGSSDMAEWRENLSGQLQGYGLFTEQKLDGHTGHLFPGGFVTSGSTTLFTRGLLAEGQQDQELARSRLVCAALPDDTHMLVLQYVAASGQRTMLRSVKGLNLLIPNDLFNGGRRDYYHEHGGRSVTGLVNGEEIVSTGSRWLNVDDKLGVVAAYGTDGISIHSPGRRNVGLKTNLRTAGLEKTLYADTVCGPCRTEAISVPAGEPLLDTGYLLQAGLPRQKTAAYAGDDRLLSVIRHEAGVIRAVSVRGADGHLYVLAANFGTEDGKLPIPLPGAAADLVTGEELSADLDGSLVVELAGGTARLLRMF</sequence>
<keyword evidence="3" id="KW-1185">Reference proteome</keyword>
<dbReference type="AlphaFoldDB" id="A0A927H2X1"/>
<dbReference type="EMBL" id="JACXJA010000066">
    <property type="protein sequence ID" value="MBD2866686.1"/>
    <property type="molecule type" value="Genomic_DNA"/>
</dbReference>
<evidence type="ECO:0000313" key="3">
    <source>
        <dbReference type="Proteomes" id="UP000639396"/>
    </source>
</evidence>
<accession>A0A927H2X1</accession>
<proteinExistence type="predicted"/>
<dbReference type="RefSeq" id="WP_190932301.1">
    <property type="nucleotide sequence ID" value="NZ_JACXJA010000066.1"/>
</dbReference>
<protein>
    <submittedName>
        <fullName evidence="2">Uncharacterized protein</fullName>
    </submittedName>
</protein>
<organism evidence="2 3">
    <name type="scientific">Paenibacillus oceani</name>
    <dbReference type="NCBI Taxonomy" id="2772510"/>
    <lineage>
        <taxon>Bacteria</taxon>
        <taxon>Bacillati</taxon>
        <taxon>Bacillota</taxon>
        <taxon>Bacilli</taxon>
        <taxon>Bacillales</taxon>
        <taxon>Paenibacillaceae</taxon>
        <taxon>Paenibacillus</taxon>
    </lineage>
</organism>
<comment type="caution">
    <text evidence="2">The sequence shown here is derived from an EMBL/GenBank/DDBJ whole genome shotgun (WGS) entry which is preliminary data.</text>
</comment>
<name>A0A927H2X1_9BACL</name>
<feature type="region of interest" description="Disordered" evidence="1">
    <location>
        <begin position="415"/>
        <end position="439"/>
    </location>
</feature>
<evidence type="ECO:0000256" key="1">
    <source>
        <dbReference type="SAM" id="MobiDB-lite"/>
    </source>
</evidence>
<dbReference type="Proteomes" id="UP000639396">
    <property type="component" value="Unassembled WGS sequence"/>
</dbReference>
<reference evidence="2" key="1">
    <citation type="submission" date="2020-09" db="EMBL/GenBank/DDBJ databases">
        <title>A novel bacterium of genus Paenibacillus, isolated from South China Sea.</title>
        <authorList>
            <person name="Huang H."/>
            <person name="Mo K."/>
            <person name="Hu Y."/>
        </authorList>
    </citation>
    <scope>NUCLEOTIDE SEQUENCE</scope>
    <source>
        <strain evidence="2">IB182363</strain>
    </source>
</reference>
<evidence type="ECO:0000313" key="2">
    <source>
        <dbReference type="EMBL" id="MBD2866686.1"/>
    </source>
</evidence>